<dbReference type="EMBL" id="FNZE01000002">
    <property type="protein sequence ID" value="SEI77042.1"/>
    <property type="molecule type" value="Genomic_DNA"/>
</dbReference>
<keyword evidence="3" id="KW-0963">Cytoplasm</keyword>
<dbReference type="AlphaFoldDB" id="A0A1H6TMR7"/>
<accession>A0A1H6TMR7</accession>
<evidence type="ECO:0000256" key="9">
    <source>
        <dbReference type="ARBA" id="ARBA00023285"/>
    </source>
</evidence>
<evidence type="ECO:0000313" key="11">
    <source>
        <dbReference type="EMBL" id="SEI77042.1"/>
    </source>
</evidence>
<dbReference type="PANTHER" id="PTHR43808:SF1">
    <property type="entry name" value="ACETYLORNITHINE DEACETYLASE"/>
    <property type="match status" value="1"/>
</dbReference>
<keyword evidence="5" id="KW-0028">Amino-acid biosynthesis</keyword>
<keyword evidence="12" id="KW-1185">Reference proteome</keyword>
<protein>
    <submittedName>
        <fullName evidence="11">Acetylornithine deacetylase</fullName>
    </submittedName>
</protein>
<comment type="subcellular location">
    <subcellularLocation>
        <location evidence="1">Cytoplasm</location>
    </subcellularLocation>
</comment>
<dbReference type="STRING" id="915471.SAMN05216201_102156"/>
<dbReference type="GO" id="GO:0006526">
    <property type="term" value="P:L-arginine biosynthetic process"/>
    <property type="evidence" value="ECO:0007669"/>
    <property type="project" value="UniProtKB-KW"/>
</dbReference>
<keyword evidence="8" id="KW-0862">Zinc</keyword>
<evidence type="ECO:0000259" key="10">
    <source>
        <dbReference type="Pfam" id="PF07687"/>
    </source>
</evidence>
<dbReference type="Gene3D" id="3.40.630.10">
    <property type="entry name" value="Zn peptidases"/>
    <property type="match status" value="1"/>
</dbReference>
<dbReference type="HAMAP" id="MF_01108">
    <property type="entry name" value="ArgE"/>
    <property type="match status" value="1"/>
</dbReference>
<dbReference type="InterPro" id="IPR002933">
    <property type="entry name" value="Peptidase_M20"/>
</dbReference>
<dbReference type="SUPFAM" id="SSF53187">
    <property type="entry name" value="Zn-dependent exopeptidases"/>
    <property type="match status" value="1"/>
</dbReference>
<dbReference type="Proteomes" id="UP000242930">
    <property type="component" value="Unassembled WGS sequence"/>
</dbReference>
<evidence type="ECO:0000256" key="7">
    <source>
        <dbReference type="ARBA" id="ARBA00022801"/>
    </source>
</evidence>
<keyword evidence="4" id="KW-0055">Arginine biosynthesis</keyword>
<dbReference type="GO" id="GO:0005737">
    <property type="term" value="C:cytoplasm"/>
    <property type="evidence" value="ECO:0007669"/>
    <property type="project" value="UniProtKB-SubCell"/>
</dbReference>
<evidence type="ECO:0000256" key="8">
    <source>
        <dbReference type="ARBA" id="ARBA00022833"/>
    </source>
</evidence>
<dbReference type="Pfam" id="PF07687">
    <property type="entry name" value="M20_dimer"/>
    <property type="match status" value="1"/>
</dbReference>
<evidence type="ECO:0000256" key="1">
    <source>
        <dbReference type="ARBA" id="ARBA00004496"/>
    </source>
</evidence>
<organism evidence="11 12">
    <name type="scientific">Pseudomonas linyingensis</name>
    <dbReference type="NCBI Taxonomy" id="915471"/>
    <lineage>
        <taxon>Bacteria</taxon>
        <taxon>Pseudomonadati</taxon>
        <taxon>Pseudomonadota</taxon>
        <taxon>Gammaproteobacteria</taxon>
        <taxon>Pseudomonadales</taxon>
        <taxon>Pseudomonadaceae</taxon>
        <taxon>Pseudomonas</taxon>
    </lineage>
</organism>
<dbReference type="InterPro" id="IPR036264">
    <property type="entry name" value="Bact_exopeptidase_dim_dom"/>
</dbReference>
<dbReference type="NCBIfam" id="TIGR01892">
    <property type="entry name" value="AcOrn-deacetyl"/>
    <property type="match status" value="1"/>
</dbReference>
<evidence type="ECO:0000256" key="2">
    <source>
        <dbReference type="ARBA" id="ARBA00005691"/>
    </source>
</evidence>
<proteinExistence type="inferred from homology"/>
<dbReference type="InterPro" id="IPR050072">
    <property type="entry name" value="Peptidase_M20A"/>
</dbReference>
<sequence length="385" mass="41546">MPLPSLKQQFAELIALPSVSCTQAALDLPNRPLIERLAGWLSDLGFACEIQDIAPGKCNLLATFGSGPGGLVLAGHSDTVPFDAALWKCDPLQLTERDDRWYGLGSCDMKGFFPLIIEAVRPLLDQPFRQPLLILATCDEESSMSGARALAEAGRPLGRAAVIGEPTGLKPIRLHKGVMMERIDIHGQSGHSSDPSLGRSALEAMHAAIGELLTLRGQWQREYNNPLFNVPQPTLNLGCIHGGDNPNRICGQCALEFDLRPLPGMDPEHLRAAIRGKLQPLAKQRGVRIDYGPLFPGVPPFEQAADSELVRLAERLTGTAAEAVAFGTEAPYLQQLGCETIVLGPGDIACAHQPDEYLDLSRIAPCVELLRGLIGHYCLDAQPIP</sequence>
<dbReference type="RefSeq" id="WP_090306721.1">
    <property type="nucleotide sequence ID" value="NZ_FNZE01000002.1"/>
</dbReference>
<name>A0A1H6TMR7_9PSED</name>
<evidence type="ECO:0000256" key="5">
    <source>
        <dbReference type="ARBA" id="ARBA00022605"/>
    </source>
</evidence>
<reference evidence="12" key="1">
    <citation type="submission" date="2016-10" db="EMBL/GenBank/DDBJ databases">
        <authorList>
            <person name="Varghese N."/>
            <person name="Submissions S."/>
        </authorList>
    </citation>
    <scope>NUCLEOTIDE SEQUENCE [LARGE SCALE GENOMIC DNA]</scope>
    <source>
        <strain evidence="12">LMG 25967</strain>
    </source>
</reference>
<dbReference type="InterPro" id="IPR011650">
    <property type="entry name" value="Peptidase_M20_dimer"/>
</dbReference>
<comment type="similarity">
    <text evidence="2">Belongs to the peptidase M20A family. ArgE subfamily.</text>
</comment>
<feature type="domain" description="Peptidase M20 dimerisation" evidence="10">
    <location>
        <begin position="175"/>
        <end position="284"/>
    </location>
</feature>
<dbReference type="Gene3D" id="3.30.70.360">
    <property type="match status" value="1"/>
</dbReference>
<keyword evidence="9" id="KW-0170">Cobalt</keyword>
<evidence type="ECO:0000313" key="12">
    <source>
        <dbReference type="Proteomes" id="UP000242930"/>
    </source>
</evidence>
<evidence type="ECO:0000256" key="6">
    <source>
        <dbReference type="ARBA" id="ARBA00022723"/>
    </source>
</evidence>
<gene>
    <name evidence="11" type="ORF">SAMN05216201_102156</name>
</gene>
<dbReference type="OrthoDB" id="3665926at2"/>
<keyword evidence="6" id="KW-0479">Metal-binding</keyword>
<evidence type="ECO:0000256" key="4">
    <source>
        <dbReference type="ARBA" id="ARBA00022571"/>
    </source>
</evidence>
<dbReference type="CDD" id="cd03894">
    <property type="entry name" value="M20_ArgE"/>
    <property type="match status" value="1"/>
</dbReference>
<dbReference type="GO" id="GO:0008777">
    <property type="term" value="F:acetylornithine deacetylase activity"/>
    <property type="evidence" value="ECO:0007669"/>
    <property type="project" value="TreeGrafter"/>
</dbReference>
<keyword evidence="7" id="KW-0378">Hydrolase</keyword>
<dbReference type="GO" id="GO:0046872">
    <property type="term" value="F:metal ion binding"/>
    <property type="evidence" value="ECO:0007669"/>
    <property type="project" value="UniProtKB-KW"/>
</dbReference>
<dbReference type="Pfam" id="PF01546">
    <property type="entry name" value="Peptidase_M20"/>
    <property type="match status" value="1"/>
</dbReference>
<dbReference type="PANTHER" id="PTHR43808">
    <property type="entry name" value="ACETYLORNITHINE DEACETYLASE"/>
    <property type="match status" value="1"/>
</dbReference>
<dbReference type="SUPFAM" id="SSF55031">
    <property type="entry name" value="Bacterial exopeptidase dimerisation domain"/>
    <property type="match status" value="1"/>
</dbReference>
<dbReference type="FunFam" id="3.30.70.360:FF:000003">
    <property type="entry name" value="Acetylornithine deacetylase"/>
    <property type="match status" value="1"/>
</dbReference>
<dbReference type="InterPro" id="IPR010169">
    <property type="entry name" value="AcOrn-deacetyl"/>
</dbReference>
<evidence type="ECO:0000256" key="3">
    <source>
        <dbReference type="ARBA" id="ARBA00022490"/>
    </source>
</evidence>
<dbReference type="NCBIfam" id="NF003474">
    <property type="entry name" value="PRK05111.1"/>
    <property type="match status" value="1"/>
</dbReference>